<name>A0A370GIA7_9NOCA</name>
<dbReference type="Proteomes" id="UP000255355">
    <property type="component" value="Unassembled WGS sequence"/>
</dbReference>
<dbReference type="InterPro" id="IPR036388">
    <property type="entry name" value="WH-like_DNA-bd_sf"/>
</dbReference>
<reference evidence="1 2" key="1">
    <citation type="submission" date="2018-07" db="EMBL/GenBank/DDBJ databases">
        <title>Genomic Encyclopedia of Type Strains, Phase IV (KMG-IV): sequencing the most valuable type-strain genomes for metagenomic binning, comparative biology and taxonomic classification.</title>
        <authorList>
            <person name="Goeker M."/>
        </authorList>
    </citation>
    <scope>NUCLEOTIDE SEQUENCE [LARGE SCALE GENOMIC DNA]</scope>
    <source>
        <strain evidence="1 2">DSM 44952</strain>
    </source>
</reference>
<keyword evidence="2" id="KW-1185">Reference proteome</keyword>
<evidence type="ECO:0008006" key="3">
    <source>
        <dbReference type="Google" id="ProtNLM"/>
    </source>
</evidence>
<sequence length="114" mass="13280">MEERARKQPATRIIRRTSIDRVRAVLDLLEVDGEPHTPQQLYDAIHVDSRIDINPLTIHRILHRLDKHRRVERLHSDSGELMYRILDPNHRNGSASHRKHGRGATGLMIFRVSS</sequence>
<dbReference type="InterPro" id="IPR036390">
    <property type="entry name" value="WH_DNA-bd_sf"/>
</dbReference>
<proteinExistence type="predicted"/>
<dbReference type="Gene3D" id="1.10.10.10">
    <property type="entry name" value="Winged helix-like DNA-binding domain superfamily/Winged helix DNA-binding domain"/>
    <property type="match status" value="1"/>
</dbReference>
<gene>
    <name evidence="1" type="ORF">DFR68_1202</name>
</gene>
<dbReference type="AlphaFoldDB" id="A0A370GIA7"/>
<organism evidence="1 2">
    <name type="scientific">Nocardia mexicana</name>
    <dbReference type="NCBI Taxonomy" id="279262"/>
    <lineage>
        <taxon>Bacteria</taxon>
        <taxon>Bacillati</taxon>
        <taxon>Actinomycetota</taxon>
        <taxon>Actinomycetes</taxon>
        <taxon>Mycobacteriales</taxon>
        <taxon>Nocardiaceae</taxon>
        <taxon>Nocardia</taxon>
    </lineage>
</organism>
<evidence type="ECO:0000313" key="1">
    <source>
        <dbReference type="EMBL" id="RDI43535.1"/>
    </source>
</evidence>
<evidence type="ECO:0000313" key="2">
    <source>
        <dbReference type="Proteomes" id="UP000255355"/>
    </source>
</evidence>
<dbReference type="SUPFAM" id="SSF46785">
    <property type="entry name" value="Winged helix' DNA-binding domain"/>
    <property type="match status" value="1"/>
</dbReference>
<accession>A0A370GIA7</accession>
<protein>
    <recommendedName>
        <fullName evidence="3">Ferric uptake regulator family protein</fullName>
    </recommendedName>
</protein>
<comment type="caution">
    <text evidence="1">The sequence shown here is derived from an EMBL/GenBank/DDBJ whole genome shotgun (WGS) entry which is preliminary data.</text>
</comment>
<dbReference type="EMBL" id="QQAZ01000020">
    <property type="protein sequence ID" value="RDI43535.1"/>
    <property type="molecule type" value="Genomic_DNA"/>
</dbReference>